<comment type="caution">
    <text evidence="1">The sequence shown here is derived from an EMBL/GenBank/DDBJ whole genome shotgun (WGS) entry which is preliminary data.</text>
</comment>
<evidence type="ECO:0000313" key="1">
    <source>
        <dbReference type="EMBL" id="KAJ8424502.1"/>
    </source>
</evidence>
<organism evidence="1 2">
    <name type="scientific">Carnegiea gigantea</name>
    <dbReference type="NCBI Taxonomy" id="171969"/>
    <lineage>
        <taxon>Eukaryota</taxon>
        <taxon>Viridiplantae</taxon>
        <taxon>Streptophyta</taxon>
        <taxon>Embryophyta</taxon>
        <taxon>Tracheophyta</taxon>
        <taxon>Spermatophyta</taxon>
        <taxon>Magnoliopsida</taxon>
        <taxon>eudicotyledons</taxon>
        <taxon>Gunneridae</taxon>
        <taxon>Pentapetalae</taxon>
        <taxon>Caryophyllales</taxon>
        <taxon>Cactineae</taxon>
        <taxon>Cactaceae</taxon>
        <taxon>Cactoideae</taxon>
        <taxon>Echinocereeae</taxon>
        <taxon>Carnegiea</taxon>
    </lineage>
</organism>
<dbReference type="AlphaFoldDB" id="A0A9Q1JGW7"/>
<keyword evidence="2" id="KW-1185">Reference proteome</keyword>
<dbReference type="Proteomes" id="UP001153076">
    <property type="component" value="Unassembled WGS sequence"/>
</dbReference>
<evidence type="ECO:0000313" key="2">
    <source>
        <dbReference type="Proteomes" id="UP001153076"/>
    </source>
</evidence>
<accession>A0A9Q1JGW7</accession>
<proteinExistence type="predicted"/>
<protein>
    <submittedName>
        <fullName evidence="1">Uncharacterized protein</fullName>
    </submittedName>
</protein>
<reference evidence="1" key="1">
    <citation type="submission" date="2022-04" db="EMBL/GenBank/DDBJ databases">
        <title>Carnegiea gigantea Genome sequencing and assembly v2.</title>
        <authorList>
            <person name="Copetti D."/>
            <person name="Sanderson M.J."/>
            <person name="Burquez A."/>
            <person name="Wojciechowski M.F."/>
        </authorList>
    </citation>
    <scope>NUCLEOTIDE SEQUENCE</scope>
    <source>
        <strain evidence="1">SGP5-SGP5p</strain>
        <tissue evidence="1">Aerial part</tissue>
    </source>
</reference>
<dbReference type="EMBL" id="JAKOGI010001664">
    <property type="protein sequence ID" value="KAJ8424502.1"/>
    <property type="molecule type" value="Genomic_DNA"/>
</dbReference>
<name>A0A9Q1JGW7_9CARY</name>
<sequence length="179" mass="19038">MNAEAMTIYTLASVNLNHLQPKATDGLEHVILKHDLIEILFDLTSVVPVLEVAEPCLEETLLLRVNGFQSYGKIRFAPLDRVDDPSDRLWLRFSSERSTQSPGECGCPLAGCVILLSSTVAPPSLFPTRPSPLVAPASPSSTPLSPSLASLSGVCIWPLSPRPSAGPLGGIESSPPSAR</sequence>
<gene>
    <name evidence="1" type="ORF">Cgig2_017735</name>
</gene>